<evidence type="ECO:0000259" key="2">
    <source>
        <dbReference type="PROSITE" id="PS51253"/>
    </source>
</evidence>
<proteinExistence type="predicted"/>
<reference evidence="3" key="2">
    <citation type="submission" date="2025-08" db="UniProtKB">
        <authorList>
            <consortium name="Ensembl"/>
        </authorList>
    </citation>
    <scope>IDENTIFICATION</scope>
    <source>
        <strain evidence="3">Thoroughbred</strain>
    </source>
</reference>
<dbReference type="GeneTree" id="ENSGT00940000154420"/>
<dbReference type="Gene3D" id="1.10.10.60">
    <property type="entry name" value="Homeodomain-like"/>
    <property type="match status" value="1"/>
</dbReference>
<organism evidence="3 4">
    <name type="scientific">Equus caballus</name>
    <name type="common">Horse</name>
    <dbReference type="NCBI Taxonomy" id="9796"/>
    <lineage>
        <taxon>Eukaryota</taxon>
        <taxon>Metazoa</taxon>
        <taxon>Chordata</taxon>
        <taxon>Craniata</taxon>
        <taxon>Vertebrata</taxon>
        <taxon>Euteleostomi</taxon>
        <taxon>Mammalia</taxon>
        <taxon>Eutheria</taxon>
        <taxon>Laurasiatheria</taxon>
        <taxon>Perissodactyla</taxon>
        <taxon>Equidae</taxon>
        <taxon>Equus</taxon>
    </lineage>
</organism>
<protein>
    <recommendedName>
        <fullName evidence="2">HTH CENPB-type domain-containing protein</fullName>
    </recommendedName>
</protein>
<accession>A0A9L0R1U6</accession>
<name>A0A9L0R1U6_HORSE</name>
<sequence>MEKVSVIQIEDQSSHISGSQSLVQSKAVTPFNSLKAERGEEDAEKSEASRGWFLRFKERSHLHNIKVQGEAAGADVEAAGSSPEDLAKMINEGCYAKQQTFSVDGTDFYWKMPSRTFIAREEKSMPGFKASKDSLALSLGANTAGDFKVNPVLIYHSENPGVLKNYAKSTLPVLCKWNSKAWMTVHLFTTWFIEYFKPTVETYCSGTKIPFKVFLLNDNDPGHPRALVEMYNEISVVFMPANTKSIPQPMDPGVISTFKSYCLRNTFHKARAAIESNSSDGSGQSKLKTFWKRFIIVDAIKNICDLWEEVKIST</sequence>
<dbReference type="PANTHER" id="PTHR19303:SF26">
    <property type="entry name" value="TIGGER TRANSPOSABLE ELEMENT-DERIVED PROTEIN 1"/>
    <property type="match status" value="1"/>
</dbReference>
<dbReference type="InterPro" id="IPR004875">
    <property type="entry name" value="DDE_SF_endonuclease_dom"/>
</dbReference>
<keyword evidence="1" id="KW-0238">DNA-binding</keyword>
<dbReference type="Pfam" id="PF03184">
    <property type="entry name" value="DDE_1"/>
    <property type="match status" value="1"/>
</dbReference>
<dbReference type="GO" id="GO:0003677">
    <property type="term" value="F:DNA binding"/>
    <property type="evidence" value="ECO:0007669"/>
    <property type="project" value="UniProtKB-KW"/>
</dbReference>
<reference evidence="3 4" key="1">
    <citation type="journal article" date="2009" name="Science">
        <title>Genome sequence, comparative analysis, and population genetics of the domestic horse.</title>
        <authorList>
            <consortium name="Broad Institute Genome Sequencing Platform"/>
            <consortium name="Broad Institute Whole Genome Assembly Team"/>
            <person name="Wade C.M."/>
            <person name="Giulotto E."/>
            <person name="Sigurdsson S."/>
            <person name="Zoli M."/>
            <person name="Gnerre S."/>
            <person name="Imsland F."/>
            <person name="Lear T.L."/>
            <person name="Adelson D.L."/>
            <person name="Bailey E."/>
            <person name="Bellone R.R."/>
            <person name="Bloecker H."/>
            <person name="Distl O."/>
            <person name="Edgar R.C."/>
            <person name="Garber M."/>
            <person name="Leeb T."/>
            <person name="Mauceli E."/>
            <person name="MacLeod J.N."/>
            <person name="Penedo M.C.T."/>
            <person name="Raison J.M."/>
            <person name="Sharpe T."/>
            <person name="Vogel J."/>
            <person name="Andersson L."/>
            <person name="Antczak D.F."/>
            <person name="Biagi T."/>
            <person name="Binns M.M."/>
            <person name="Chowdhary B.P."/>
            <person name="Coleman S.J."/>
            <person name="Della Valle G."/>
            <person name="Fryc S."/>
            <person name="Guerin G."/>
            <person name="Hasegawa T."/>
            <person name="Hill E.W."/>
            <person name="Jurka J."/>
            <person name="Kiialainen A."/>
            <person name="Lindgren G."/>
            <person name="Liu J."/>
            <person name="Magnani E."/>
            <person name="Mickelson J.R."/>
            <person name="Murray J."/>
            <person name="Nergadze S.G."/>
            <person name="Onofrio R."/>
            <person name="Pedroni S."/>
            <person name="Piras M.F."/>
            <person name="Raudsepp T."/>
            <person name="Rocchi M."/>
            <person name="Roeed K.H."/>
            <person name="Ryder O.A."/>
            <person name="Searle S."/>
            <person name="Skow L."/>
            <person name="Swinburne J.E."/>
            <person name="Syvaenen A.C."/>
            <person name="Tozaki T."/>
            <person name="Valberg S.J."/>
            <person name="Vaudin M."/>
            <person name="White J.R."/>
            <person name="Zody M.C."/>
            <person name="Lander E.S."/>
            <person name="Lindblad-Toh K."/>
        </authorList>
    </citation>
    <scope>NUCLEOTIDE SEQUENCE [LARGE SCALE GENOMIC DNA]</scope>
    <source>
        <strain evidence="3 4">Thoroughbred</strain>
    </source>
</reference>
<evidence type="ECO:0000313" key="4">
    <source>
        <dbReference type="Proteomes" id="UP000002281"/>
    </source>
</evidence>
<feature type="domain" description="HTH CENPB-type" evidence="2">
    <location>
        <begin position="1"/>
        <end position="66"/>
    </location>
</feature>
<dbReference type="Ensembl" id="ENSECAT00000130271.1">
    <property type="protein sequence ID" value="ENSECAP00000055609.1"/>
    <property type="gene ID" value="ENSECAG00000060336.1"/>
</dbReference>
<dbReference type="PANTHER" id="PTHR19303">
    <property type="entry name" value="TRANSPOSON"/>
    <property type="match status" value="1"/>
</dbReference>
<keyword evidence="4" id="KW-1185">Reference proteome</keyword>
<dbReference type="InterPro" id="IPR006600">
    <property type="entry name" value="HTH_CenpB_DNA-bd_dom"/>
</dbReference>
<evidence type="ECO:0000313" key="3">
    <source>
        <dbReference type="Ensembl" id="ENSECAP00000055609.1"/>
    </source>
</evidence>
<dbReference type="AlphaFoldDB" id="A0A9L0R1U6"/>
<dbReference type="PROSITE" id="PS51253">
    <property type="entry name" value="HTH_CENPB"/>
    <property type="match status" value="1"/>
</dbReference>
<evidence type="ECO:0000256" key="1">
    <source>
        <dbReference type="ARBA" id="ARBA00023125"/>
    </source>
</evidence>
<dbReference type="InterPro" id="IPR050863">
    <property type="entry name" value="CenT-Element_Derived"/>
</dbReference>
<dbReference type="Proteomes" id="UP000002281">
    <property type="component" value="Chromosome 4"/>
</dbReference>
<reference evidence="3" key="3">
    <citation type="submission" date="2025-09" db="UniProtKB">
        <authorList>
            <consortium name="Ensembl"/>
        </authorList>
    </citation>
    <scope>IDENTIFICATION</scope>
    <source>
        <strain evidence="3">Thoroughbred</strain>
    </source>
</reference>